<dbReference type="InterPro" id="IPR041588">
    <property type="entry name" value="Integrase_H2C2"/>
</dbReference>
<dbReference type="InterPro" id="IPR050951">
    <property type="entry name" value="Retrovirus_Pol_polyprotein"/>
</dbReference>
<dbReference type="InterPro" id="IPR012337">
    <property type="entry name" value="RNaseH-like_sf"/>
</dbReference>
<dbReference type="Pfam" id="PF00665">
    <property type="entry name" value="rve"/>
    <property type="match status" value="1"/>
</dbReference>
<dbReference type="OMA" id="HYICTAY"/>
<dbReference type="Pfam" id="PF17921">
    <property type="entry name" value="Integrase_H2C2"/>
    <property type="match status" value="1"/>
</dbReference>
<feature type="region of interest" description="Disordered" evidence="2">
    <location>
        <begin position="455"/>
        <end position="498"/>
    </location>
</feature>
<dbReference type="GO" id="GO:0003676">
    <property type="term" value="F:nucleic acid binding"/>
    <property type="evidence" value="ECO:0007669"/>
    <property type="project" value="InterPro"/>
</dbReference>
<evidence type="ECO:0000313" key="5">
    <source>
        <dbReference type="Proteomes" id="UP000261560"/>
    </source>
</evidence>
<keyword evidence="5" id="KW-1185">Reference proteome</keyword>
<reference evidence="4" key="2">
    <citation type="submission" date="2025-09" db="UniProtKB">
        <authorList>
            <consortium name="Ensembl"/>
        </authorList>
    </citation>
    <scope>IDENTIFICATION</scope>
</reference>
<evidence type="ECO:0000256" key="1">
    <source>
        <dbReference type="ARBA" id="ARBA00039658"/>
    </source>
</evidence>
<dbReference type="PANTHER" id="PTHR37984:SF15">
    <property type="entry name" value="INTEGRASE CATALYTIC DOMAIN-CONTAINING PROTEIN"/>
    <property type="match status" value="1"/>
</dbReference>
<dbReference type="Gene3D" id="1.10.340.70">
    <property type="match status" value="1"/>
</dbReference>
<organism evidence="4 5">
    <name type="scientific">Oryzias melastigma</name>
    <name type="common">Marine medaka</name>
    <dbReference type="NCBI Taxonomy" id="30732"/>
    <lineage>
        <taxon>Eukaryota</taxon>
        <taxon>Metazoa</taxon>
        <taxon>Chordata</taxon>
        <taxon>Craniata</taxon>
        <taxon>Vertebrata</taxon>
        <taxon>Euteleostomi</taxon>
        <taxon>Actinopterygii</taxon>
        <taxon>Neopterygii</taxon>
        <taxon>Teleostei</taxon>
        <taxon>Neoteleostei</taxon>
        <taxon>Acanthomorphata</taxon>
        <taxon>Ovalentaria</taxon>
        <taxon>Atherinomorphae</taxon>
        <taxon>Beloniformes</taxon>
        <taxon>Adrianichthyidae</taxon>
        <taxon>Oryziinae</taxon>
        <taxon>Oryzias</taxon>
    </lineage>
</organism>
<dbReference type="InterPro" id="IPR036397">
    <property type="entry name" value="RNaseH_sf"/>
</dbReference>
<evidence type="ECO:0000259" key="3">
    <source>
        <dbReference type="PROSITE" id="PS50994"/>
    </source>
</evidence>
<reference evidence="4" key="1">
    <citation type="submission" date="2025-08" db="UniProtKB">
        <authorList>
            <consortium name="Ensembl"/>
        </authorList>
    </citation>
    <scope>IDENTIFICATION</scope>
</reference>
<evidence type="ECO:0000256" key="2">
    <source>
        <dbReference type="SAM" id="MobiDB-lite"/>
    </source>
</evidence>
<sequence length="513" mass="57650">MRLRRVADRLNQYNFSQEFMPGRANTVADLLSRAVSATTEIGEGARSTENDDDLVQILHGPLSSVVTLAELQQASADDEILGTLRTYIQDGWPAKVDDRLLPYHRFRDELSCWGTVCLARGHRTVVPETLRSRVLHMAHEGHLGVVKVKQRCRDTVWWPRIDSDVEELVRNCACCLLSGRTGQPATAPLNPAPWPSSPWEHIQIDLCGELHGAPAHARYLLVVHDLHSKWPEVFQLSSVTTHTIIGRLEELFGRWGLPSVVTTDNGPQFISAEFTEFLTLRSIKHVRTAVYHPEGNGGVERLNKTLKNGIRACLEEGKIFSKALNQTLLSIRASKHSTTRVSPALLMIGRELKQPLDCLRAQPASPHKTQGLQKVRARVLSSQARMKGHFDATHRVQTPSLAVGDWVRIKQAHRRNKVQSYWSAPLRVNQRLGSYTYRLENGTRWHSNRLHRVPAPETSMTSMSPAATLGWQPRPGTNRVQGDVPPSPEAEVQPAWPPRIRGPPIWHRDYVTG</sequence>
<dbReference type="InterPro" id="IPR001584">
    <property type="entry name" value="Integrase_cat-core"/>
</dbReference>
<protein>
    <recommendedName>
        <fullName evidence="1">Gypsy retrotransposon integrase-like protein 1</fullName>
    </recommendedName>
</protein>
<dbReference type="GO" id="GO:0015074">
    <property type="term" value="P:DNA integration"/>
    <property type="evidence" value="ECO:0007669"/>
    <property type="project" value="InterPro"/>
</dbReference>
<dbReference type="PANTHER" id="PTHR37984">
    <property type="entry name" value="PROTEIN CBG26694"/>
    <property type="match status" value="1"/>
</dbReference>
<evidence type="ECO:0000313" key="4">
    <source>
        <dbReference type="Ensembl" id="ENSOMEP00000027353.1"/>
    </source>
</evidence>
<dbReference type="GeneTree" id="ENSGT00940000166555"/>
<dbReference type="SUPFAM" id="SSF53098">
    <property type="entry name" value="Ribonuclease H-like"/>
    <property type="match status" value="1"/>
</dbReference>
<dbReference type="Gene3D" id="3.30.420.10">
    <property type="entry name" value="Ribonuclease H-like superfamily/Ribonuclease H"/>
    <property type="match status" value="1"/>
</dbReference>
<dbReference type="PaxDb" id="30732-ENSOMEP00000027353"/>
<dbReference type="AlphaFoldDB" id="A0A3B3DB63"/>
<dbReference type="PROSITE" id="PS50994">
    <property type="entry name" value="INTEGRASE"/>
    <property type="match status" value="1"/>
</dbReference>
<dbReference type="Ensembl" id="ENSOMET00000002189.1">
    <property type="protein sequence ID" value="ENSOMEP00000027353.1"/>
    <property type="gene ID" value="ENSOMEG00000009783.1"/>
</dbReference>
<dbReference type="STRING" id="30732.ENSOMEP00000027353"/>
<name>A0A3B3DB63_ORYME</name>
<dbReference type="FunFam" id="3.30.420.10:FF:000063">
    <property type="entry name" value="Retrovirus-related Pol polyprotein from transposon 297-like Protein"/>
    <property type="match status" value="1"/>
</dbReference>
<dbReference type="FunFam" id="1.10.340.70:FF:000003">
    <property type="entry name" value="Protein CBG25708"/>
    <property type="match status" value="1"/>
</dbReference>
<accession>A0A3B3DB63</accession>
<proteinExistence type="predicted"/>
<dbReference type="Proteomes" id="UP000261560">
    <property type="component" value="Unplaced"/>
</dbReference>
<feature type="domain" description="Integrase catalytic" evidence="3">
    <location>
        <begin position="194"/>
        <end position="351"/>
    </location>
</feature>